<feature type="domain" description="DDE-1" evidence="1">
    <location>
        <begin position="58"/>
        <end position="181"/>
    </location>
</feature>
<proteinExistence type="predicted"/>
<dbReference type="RefSeq" id="XP_065642803.1">
    <property type="nucleotide sequence ID" value="XM_065786731.1"/>
</dbReference>
<organism evidence="2 3">
    <name type="scientific">Hydra vulgaris</name>
    <name type="common">Hydra</name>
    <name type="synonym">Hydra attenuata</name>
    <dbReference type="NCBI Taxonomy" id="6087"/>
    <lineage>
        <taxon>Eukaryota</taxon>
        <taxon>Metazoa</taxon>
        <taxon>Cnidaria</taxon>
        <taxon>Hydrozoa</taxon>
        <taxon>Hydroidolina</taxon>
        <taxon>Anthoathecata</taxon>
        <taxon>Aplanulata</taxon>
        <taxon>Hydridae</taxon>
        <taxon>Hydra</taxon>
    </lineage>
</organism>
<dbReference type="PANTHER" id="PTHR19303">
    <property type="entry name" value="TRANSPOSON"/>
    <property type="match status" value="1"/>
</dbReference>
<name>A0ABM4B1X6_HYDVU</name>
<evidence type="ECO:0000313" key="2">
    <source>
        <dbReference type="Proteomes" id="UP001652625"/>
    </source>
</evidence>
<dbReference type="Proteomes" id="UP001652625">
    <property type="component" value="Chromosome 01"/>
</dbReference>
<dbReference type="InterPro" id="IPR050863">
    <property type="entry name" value="CenT-Element_Derived"/>
</dbReference>
<reference evidence="3" key="2">
    <citation type="submission" date="2025-08" db="UniProtKB">
        <authorList>
            <consortium name="RefSeq"/>
        </authorList>
    </citation>
    <scope>IDENTIFICATION</scope>
</reference>
<evidence type="ECO:0000313" key="3">
    <source>
        <dbReference type="RefSeq" id="XP_065642803.1"/>
    </source>
</evidence>
<dbReference type="Pfam" id="PF03184">
    <property type="entry name" value="DDE_1"/>
    <property type="match status" value="1"/>
</dbReference>
<protein>
    <submittedName>
        <fullName evidence="3">Tigger transposable element-derived protein 4-like</fullName>
    </submittedName>
</protein>
<dbReference type="InterPro" id="IPR004875">
    <property type="entry name" value="DDE_SF_endonuclease_dom"/>
</dbReference>
<reference evidence="2" key="1">
    <citation type="submission" date="2025-05" db="UniProtKB">
        <authorList>
            <consortium name="RefSeq"/>
        </authorList>
    </citation>
    <scope>NUCLEOTIDE SEQUENCE [LARGE SCALE GENOMIC DNA]</scope>
</reference>
<sequence length="182" mass="20949">MIAPWLETTLSTILSRYPLENIFNADEFDLFYQCLPDKSLHLKNEKGIGGKHSKVRLTGMAAGNVKGERLSMFVIGKSKSPRCFKGVKNISCRYRAQPKSWMFAELFEEWVKEIDLNFSFQKRKIALIVDYCSAHPNVQKLDWVELIFLKPNTTSITQSIDQEVIRSLKAKYRSLAVKKQIA</sequence>
<gene>
    <name evidence="3" type="primary">LOC136074414</name>
</gene>
<accession>A0ABM4B1X6</accession>
<dbReference type="GeneID" id="136074414"/>
<dbReference type="PANTHER" id="PTHR19303:SF73">
    <property type="entry name" value="PROTEIN PDC2"/>
    <property type="match status" value="1"/>
</dbReference>
<keyword evidence="2" id="KW-1185">Reference proteome</keyword>
<evidence type="ECO:0000259" key="1">
    <source>
        <dbReference type="Pfam" id="PF03184"/>
    </source>
</evidence>